<comment type="caution">
    <text evidence="2">The sequence shown here is derived from an EMBL/GenBank/DDBJ whole genome shotgun (WGS) entry which is preliminary data.</text>
</comment>
<evidence type="ECO:0000313" key="3">
    <source>
        <dbReference type="Proteomes" id="UP000695562"/>
    </source>
</evidence>
<evidence type="ECO:0008006" key="4">
    <source>
        <dbReference type="Google" id="ProtNLM"/>
    </source>
</evidence>
<dbReference type="Gene3D" id="3.80.10.10">
    <property type="entry name" value="Ribonuclease Inhibitor"/>
    <property type="match status" value="1"/>
</dbReference>
<dbReference type="SUPFAM" id="SSF52058">
    <property type="entry name" value="L domain-like"/>
    <property type="match status" value="1"/>
</dbReference>
<keyword evidence="3" id="KW-1185">Reference proteome</keyword>
<dbReference type="Proteomes" id="UP000695562">
    <property type="component" value="Unassembled WGS sequence"/>
</dbReference>
<evidence type="ECO:0000256" key="1">
    <source>
        <dbReference type="ARBA" id="ARBA00022737"/>
    </source>
</evidence>
<reference evidence="2" key="1">
    <citation type="submission" date="2020-01" db="EMBL/GenBank/DDBJ databases">
        <title>Development of genomics and gene disruption for Polysphondylium violaceum indicates a role for the polyketide synthase stlB in stalk morphogenesis.</title>
        <authorList>
            <person name="Narita B."/>
            <person name="Kawabe Y."/>
            <person name="Kin K."/>
            <person name="Saito T."/>
            <person name="Gibbs R."/>
            <person name="Kuspa A."/>
            <person name="Muzny D."/>
            <person name="Queller D."/>
            <person name="Richards S."/>
            <person name="Strassman J."/>
            <person name="Sucgang R."/>
            <person name="Worley K."/>
            <person name="Schaap P."/>
        </authorList>
    </citation>
    <scope>NUCLEOTIDE SEQUENCE</scope>
    <source>
        <strain evidence="2">QSvi11</strain>
    </source>
</reference>
<dbReference type="PANTHER" id="PTHR32134:SF92">
    <property type="entry name" value="FNIP REPEAT-CONTAINING PROTEIN"/>
    <property type="match status" value="1"/>
</dbReference>
<gene>
    <name evidence="2" type="ORF">CYY_008227</name>
</gene>
<dbReference type="InterPro" id="IPR051251">
    <property type="entry name" value="STK_FNIP-Repeat"/>
</dbReference>
<dbReference type="Pfam" id="PF05725">
    <property type="entry name" value="FNIP"/>
    <property type="match status" value="3"/>
</dbReference>
<keyword evidence="1" id="KW-0677">Repeat</keyword>
<dbReference type="AlphaFoldDB" id="A0A8J4PNX9"/>
<feature type="non-terminal residue" evidence="2">
    <location>
        <position position="1"/>
    </location>
</feature>
<dbReference type="OrthoDB" id="417426at2759"/>
<sequence>SFNQALPKGCLPNSITELEFQRFNQFVFVPPHSLKSLSLSKEFNQELNSSMLPPSLERLSLDTDKEIQIGAIPHGLKYLDLGSNYKHEIKQGVIPNTVEELIITIYDNNLNTTSIPNSVLKLQLKCNVNVKQGIIPSSVTKLCLFDCLANISDIIPNSVEDLEINNGRYKNESFDCNWIPCSVTQLSIKTYILVNLHELPVNTKRLTFESEYYFGQIPSTIEYLQVLNYSRHIRIYNENYEEKEDDKD</sequence>
<protein>
    <recommendedName>
        <fullName evidence="4">FNIP repeat-containing protein</fullName>
    </recommendedName>
</protein>
<accession>A0A8J4PNX9</accession>
<proteinExistence type="predicted"/>
<organism evidence="2 3">
    <name type="scientific">Polysphondylium violaceum</name>
    <dbReference type="NCBI Taxonomy" id="133409"/>
    <lineage>
        <taxon>Eukaryota</taxon>
        <taxon>Amoebozoa</taxon>
        <taxon>Evosea</taxon>
        <taxon>Eumycetozoa</taxon>
        <taxon>Dictyostelia</taxon>
        <taxon>Dictyosteliales</taxon>
        <taxon>Dictyosteliaceae</taxon>
        <taxon>Polysphondylium</taxon>
    </lineage>
</organism>
<evidence type="ECO:0000313" key="2">
    <source>
        <dbReference type="EMBL" id="KAF2070462.1"/>
    </source>
</evidence>
<dbReference type="EMBL" id="AJWJ01000489">
    <property type="protein sequence ID" value="KAF2070462.1"/>
    <property type="molecule type" value="Genomic_DNA"/>
</dbReference>
<name>A0A8J4PNX9_9MYCE</name>
<dbReference type="InterPro" id="IPR032675">
    <property type="entry name" value="LRR_dom_sf"/>
</dbReference>
<dbReference type="InterPro" id="IPR008615">
    <property type="entry name" value="FNIP"/>
</dbReference>
<dbReference type="PANTHER" id="PTHR32134">
    <property type="entry name" value="FNIP REPEAT-CONTAINING PROTEIN"/>
    <property type="match status" value="1"/>
</dbReference>